<proteinExistence type="predicted"/>
<organism evidence="2 3">
    <name type="scientific">Candidatus Yanofskybacteria bacterium RIFCSPLOWO2_02_FULL_43_10b</name>
    <dbReference type="NCBI Taxonomy" id="1802704"/>
    <lineage>
        <taxon>Bacteria</taxon>
        <taxon>Candidatus Yanofskyibacteriota</taxon>
    </lineage>
</organism>
<dbReference type="AlphaFoldDB" id="A0A1F8H117"/>
<feature type="transmembrane region" description="Helical" evidence="1">
    <location>
        <begin position="32"/>
        <end position="53"/>
    </location>
</feature>
<keyword evidence="1" id="KW-0472">Membrane</keyword>
<evidence type="ECO:0000313" key="2">
    <source>
        <dbReference type="EMBL" id="OGN31324.1"/>
    </source>
</evidence>
<gene>
    <name evidence="2" type="ORF">A3I92_00180</name>
</gene>
<protein>
    <submittedName>
        <fullName evidence="2">Uncharacterized protein</fullName>
    </submittedName>
</protein>
<keyword evidence="1" id="KW-1133">Transmembrane helix</keyword>
<accession>A0A1F8H117</accession>
<comment type="caution">
    <text evidence="2">The sequence shown here is derived from an EMBL/GenBank/DDBJ whole genome shotgun (WGS) entry which is preliminary data.</text>
</comment>
<keyword evidence="1" id="KW-0812">Transmembrane</keyword>
<evidence type="ECO:0000256" key="1">
    <source>
        <dbReference type="SAM" id="Phobius"/>
    </source>
</evidence>
<sequence length="183" mass="21027">MFNDPYNVDLLTLWGKAQIVLTSFNFQKVLEVLKSIGFLLSLIFAILLIWLALRSKEKIADKIEEAKIELNPPKPGEGKYDARWKEVREHLTSFREAEWKFALIEADKITEVALAEAGFPGETIGERMTLISKDQLVSIDELWGAHKLRNIIAHDPNYQVKYAEVREAIERYEKTLRELGVLG</sequence>
<evidence type="ECO:0000313" key="3">
    <source>
        <dbReference type="Proteomes" id="UP000177676"/>
    </source>
</evidence>
<name>A0A1F8H117_9BACT</name>
<reference evidence="2 3" key="1">
    <citation type="journal article" date="2016" name="Nat. Commun.">
        <title>Thousands of microbial genomes shed light on interconnected biogeochemical processes in an aquifer system.</title>
        <authorList>
            <person name="Anantharaman K."/>
            <person name="Brown C.T."/>
            <person name="Hug L.A."/>
            <person name="Sharon I."/>
            <person name="Castelle C.J."/>
            <person name="Probst A.J."/>
            <person name="Thomas B.C."/>
            <person name="Singh A."/>
            <person name="Wilkins M.J."/>
            <person name="Karaoz U."/>
            <person name="Brodie E.L."/>
            <person name="Williams K.H."/>
            <person name="Hubbard S.S."/>
            <person name="Banfield J.F."/>
        </authorList>
    </citation>
    <scope>NUCLEOTIDE SEQUENCE [LARGE SCALE GENOMIC DNA]</scope>
</reference>
<dbReference type="EMBL" id="MGKS01000037">
    <property type="protein sequence ID" value="OGN31324.1"/>
    <property type="molecule type" value="Genomic_DNA"/>
</dbReference>
<dbReference type="Proteomes" id="UP000177676">
    <property type="component" value="Unassembled WGS sequence"/>
</dbReference>